<dbReference type="RefSeq" id="WP_188428657.1">
    <property type="nucleotide sequence ID" value="NZ_BMEX01000001.1"/>
</dbReference>
<keyword evidence="2" id="KW-1185">Reference proteome</keyword>
<name>A0ABQ1FVL0_9BACL</name>
<dbReference type="Proteomes" id="UP000617979">
    <property type="component" value="Unassembled WGS sequence"/>
</dbReference>
<organism evidence="1 2">
    <name type="scientific">Kroppenstedtia guangzhouensis</name>
    <dbReference type="NCBI Taxonomy" id="1274356"/>
    <lineage>
        <taxon>Bacteria</taxon>
        <taxon>Bacillati</taxon>
        <taxon>Bacillota</taxon>
        <taxon>Bacilli</taxon>
        <taxon>Bacillales</taxon>
        <taxon>Thermoactinomycetaceae</taxon>
        <taxon>Kroppenstedtia</taxon>
    </lineage>
</organism>
<reference evidence="2" key="1">
    <citation type="journal article" date="2019" name="Int. J. Syst. Evol. Microbiol.">
        <title>The Global Catalogue of Microorganisms (GCM) 10K type strain sequencing project: providing services to taxonomists for standard genome sequencing and annotation.</title>
        <authorList>
            <consortium name="The Broad Institute Genomics Platform"/>
            <consortium name="The Broad Institute Genome Sequencing Center for Infectious Disease"/>
            <person name="Wu L."/>
            <person name="Ma J."/>
        </authorList>
    </citation>
    <scope>NUCLEOTIDE SEQUENCE [LARGE SCALE GENOMIC DNA]</scope>
    <source>
        <strain evidence="2">CGMCC 1.12404</strain>
    </source>
</reference>
<comment type="caution">
    <text evidence="1">The sequence shown here is derived from an EMBL/GenBank/DDBJ whole genome shotgun (WGS) entry which is preliminary data.</text>
</comment>
<evidence type="ECO:0000313" key="1">
    <source>
        <dbReference type="EMBL" id="GGA32017.1"/>
    </source>
</evidence>
<protein>
    <submittedName>
        <fullName evidence="1">Uncharacterized protein</fullName>
    </submittedName>
</protein>
<dbReference type="EMBL" id="BMEX01000001">
    <property type="protein sequence ID" value="GGA32017.1"/>
    <property type="molecule type" value="Genomic_DNA"/>
</dbReference>
<accession>A0ABQ1FVL0</accession>
<gene>
    <name evidence="1" type="ORF">GCM10007416_00720</name>
</gene>
<evidence type="ECO:0000313" key="2">
    <source>
        <dbReference type="Proteomes" id="UP000617979"/>
    </source>
</evidence>
<proteinExistence type="predicted"/>
<sequence length="155" mass="16974">MGYAIENRTIADIRRDIRDAIKALLKGEQVEGGRLFEVFLHYGTAIDAGDADNLPLVWMIPQSYTPEVIGGHKAQHNIPFEFVCVTYNSDDPEAGKDAAEDLASAVYDILMRDRSLGGRVADVIPGTIDPAFEFGGNPATFAAAVNFSYPILRRE</sequence>